<dbReference type="InterPro" id="IPR015797">
    <property type="entry name" value="NUDIX_hydrolase-like_dom_sf"/>
</dbReference>
<dbReference type="GO" id="GO:0006754">
    <property type="term" value="P:ATP biosynthetic process"/>
    <property type="evidence" value="ECO:0007669"/>
    <property type="project" value="TreeGrafter"/>
</dbReference>
<dbReference type="PANTHER" id="PTHR21340">
    <property type="entry name" value="DIADENOSINE 5,5-P1,P4-TETRAPHOSPHATE PYROPHOSPHOHYDROLASE MUTT"/>
    <property type="match status" value="1"/>
</dbReference>
<dbReference type="PANTHER" id="PTHR21340:SF0">
    <property type="entry name" value="BIS(5'-NUCLEOSYL)-TETRAPHOSPHATASE [ASYMMETRICAL]"/>
    <property type="match status" value="1"/>
</dbReference>
<dbReference type="Gene3D" id="3.90.79.10">
    <property type="entry name" value="Nucleoside Triphosphate Pyrophosphohydrolase"/>
    <property type="match status" value="1"/>
</dbReference>
<dbReference type="OrthoDB" id="1848782at2"/>
<gene>
    <name evidence="2" type="ORF">EHE19_001180</name>
</gene>
<dbReference type="GO" id="GO:0004081">
    <property type="term" value="F:bis(5'-nucleosyl)-tetraphosphatase (asymmetrical) activity"/>
    <property type="evidence" value="ECO:0007669"/>
    <property type="project" value="TreeGrafter"/>
</dbReference>
<keyword evidence="3" id="KW-1185">Reference proteome</keyword>
<protein>
    <submittedName>
        <fullName evidence="2">NUDIX hydrolase</fullName>
    </submittedName>
</protein>
<name>A0A4U7JL25_9FIRM</name>
<proteinExistence type="predicted"/>
<evidence type="ECO:0000256" key="1">
    <source>
        <dbReference type="ARBA" id="ARBA00022801"/>
    </source>
</evidence>
<dbReference type="InterPro" id="IPR000086">
    <property type="entry name" value="NUDIX_hydrolase_dom"/>
</dbReference>
<dbReference type="Pfam" id="PF00293">
    <property type="entry name" value="NUDIX"/>
    <property type="match status" value="1"/>
</dbReference>
<evidence type="ECO:0000313" key="2">
    <source>
        <dbReference type="EMBL" id="QNU67197.1"/>
    </source>
</evidence>
<evidence type="ECO:0000313" key="3">
    <source>
        <dbReference type="Proteomes" id="UP000306409"/>
    </source>
</evidence>
<reference evidence="2 3" key="1">
    <citation type="submission" date="2020-09" db="EMBL/GenBank/DDBJ databases">
        <title>Characterization and genome sequencing of Ruminiclostridium sp. nov. MA18.</title>
        <authorList>
            <person name="Rettenmaier R."/>
            <person name="Kowollik M.-L."/>
            <person name="Liebl W."/>
            <person name="Zverlov V."/>
        </authorList>
    </citation>
    <scope>NUCLEOTIDE SEQUENCE [LARGE SCALE GENOMIC DNA]</scope>
    <source>
        <strain evidence="2 3">MA18</strain>
    </source>
</reference>
<dbReference type="CDD" id="cd03673">
    <property type="entry name" value="NUDIX_Ap6A_hydrolase"/>
    <property type="match status" value="1"/>
</dbReference>
<dbReference type="Proteomes" id="UP000306409">
    <property type="component" value="Chromosome"/>
</dbReference>
<dbReference type="SUPFAM" id="SSF55811">
    <property type="entry name" value="Nudix"/>
    <property type="match status" value="1"/>
</dbReference>
<dbReference type="RefSeq" id="WP_137697263.1">
    <property type="nucleotide sequence ID" value="NZ_CP061336.1"/>
</dbReference>
<keyword evidence="1 2" id="KW-0378">Hydrolase</keyword>
<sequence length="141" mass="16083">MLVRNCAGGVVFSGDKVFLLKNEKDEWVLPKGVIRNGDYPDEVAKRRVKEEAGINAEIITPAGNTNYEFFSVTRQRPVCNKITWYIMKSLDNSYEVNKDENFKDGAYFSIDEALEKITYSQDKSLITVSYSKYKEACSTLL</sequence>
<organism evidence="2 3">
    <name type="scientific">Ruminiclostridium herbifermentans</name>
    <dbReference type="NCBI Taxonomy" id="2488810"/>
    <lineage>
        <taxon>Bacteria</taxon>
        <taxon>Bacillati</taxon>
        <taxon>Bacillota</taxon>
        <taxon>Clostridia</taxon>
        <taxon>Eubacteriales</taxon>
        <taxon>Oscillospiraceae</taxon>
        <taxon>Ruminiclostridium</taxon>
    </lineage>
</organism>
<dbReference type="KEGG" id="rher:EHE19_001180"/>
<dbReference type="EMBL" id="CP061336">
    <property type="protein sequence ID" value="QNU67197.1"/>
    <property type="molecule type" value="Genomic_DNA"/>
</dbReference>
<dbReference type="GO" id="GO:0006167">
    <property type="term" value="P:AMP biosynthetic process"/>
    <property type="evidence" value="ECO:0007669"/>
    <property type="project" value="TreeGrafter"/>
</dbReference>
<dbReference type="InterPro" id="IPR051325">
    <property type="entry name" value="Nudix_hydrolase_domain"/>
</dbReference>
<accession>A0A4U7JL25</accession>
<dbReference type="AlphaFoldDB" id="A0A4U7JL25"/>
<dbReference type="PROSITE" id="PS51462">
    <property type="entry name" value="NUDIX"/>
    <property type="match status" value="1"/>
</dbReference>